<proteinExistence type="predicted"/>
<comment type="caution">
    <text evidence="2">The sequence shown here is derived from an EMBL/GenBank/DDBJ whole genome shotgun (WGS) entry which is preliminary data.</text>
</comment>
<keyword evidence="3" id="KW-1185">Reference proteome</keyword>
<keyword evidence="1" id="KW-0732">Signal</keyword>
<feature type="chain" id="PRO_5041454734" evidence="1">
    <location>
        <begin position="21"/>
        <end position="697"/>
    </location>
</feature>
<sequence length="697" mass="73131">MSSQVAFFFVASALLGVGAAQTCPLGNCTTASFQALFKNVTALSDYSSGSQAIADYQITYLNGSNNVCEMDIKCGVTTPATSLAVLAFMDGTVTDWTIRDTVFACKSVSSMAQGVKVACDGKQVYRAWTAGRNFPLRTIVCFQMPNFNNAPGLPNCAWGQWATISTCTATCGMKGQQMQQRECVSEAFGCPCTGAYFRNRDCPDAMCTFPDSTCADGYTKQLNTVKKKYTCQATTNTTDPPANPDFTCAMTETVPCPRVKPTGMWSNWKPVADQTCTATCGRYGTVDQVRTCLSTNVVNCTGITTRTIRCPQFPCPNRTCWQNVAIVASGTAYMVCPTSSCPADGGGAWGEWTSITACTAACGMKGQVSQQRTCVSETFGCPCNGATSQVIDCPPALCVAPATICATGYARKLNTATNTYTCQSTTPVDAPPANPNFSCARTQSGYCPRTPSRGIWSGWSTASGATCSATCGKKGTIAQTRTCLTSLSQPCTGISSRTITCPNYPCPDGSCVQNQVVRTYNINGELKTMCGVTGIEVTSGCYPNGCNYAPTSTTTAAPTTTTTVVPDSCDICNDRTGFEALLGPCADAAEEARAPNCTLNLSTISGQCWASLSCVGQTTDLVEILVVGAAGRLVPLADDSACQSVTTDNAGAESIYCGSNGSWMYKNAAAGDKPITQLLIDTYPNADDEGTGLPCGS</sequence>
<feature type="signal peptide" evidence="1">
    <location>
        <begin position="1"/>
        <end position="20"/>
    </location>
</feature>
<dbReference type="InterPro" id="IPR036383">
    <property type="entry name" value="TSP1_rpt_sf"/>
</dbReference>
<dbReference type="InterPro" id="IPR000884">
    <property type="entry name" value="TSP1_rpt"/>
</dbReference>
<protein>
    <submittedName>
        <fullName evidence="2">Uncharacterized protein</fullName>
    </submittedName>
</protein>
<dbReference type="PANTHER" id="PTHR31507:SF3">
    <property type="entry name" value="TIL DOMAIN-CONTAINING PROTEIN"/>
    <property type="match status" value="1"/>
</dbReference>
<feature type="non-terminal residue" evidence="2">
    <location>
        <position position="697"/>
    </location>
</feature>
<organism evidence="2 3">
    <name type="scientific">Mesorhabditis spiculigera</name>
    <dbReference type="NCBI Taxonomy" id="96644"/>
    <lineage>
        <taxon>Eukaryota</taxon>
        <taxon>Metazoa</taxon>
        <taxon>Ecdysozoa</taxon>
        <taxon>Nematoda</taxon>
        <taxon>Chromadorea</taxon>
        <taxon>Rhabditida</taxon>
        <taxon>Rhabditina</taxon>
        <taxon>Rhabditomorpha</taxon>
        <taxon>Rhabditoidea</taxon>
        <taxon>Rhabditidae</taxon>
        <taxon>Mesorhabditinae</taxon>
        <taxon>Mesorhabditis</taxon>
    </lineage>
</organism>
<gene>
    <name evidence="2" type="ORF">MSPICULIGERA_LOCUS15099</name>
</gene>
<dbReference type="PANTHER" id="PTHR31507">
    <property type="entry name" value="PROTEIN CBG15923"/>
    <property type="match status" value="1"/>
</dbReference>
<dbReference type="EMBL" id="CATQJA010002647">
    <property type="protein sequence ID" value="CAJ0576813.1"/>
    <property type="molecule type" value="Genomic_DNA"/>
</dbReference>
<dbReference type="Gene3D" id="2.20.100.10">
    <property type="entry name" value="Thrombospondin type-1 (TSP1) repeat"/>
    <property type="match status" value="2"/>
</dbReference>
<dbReference type="SMART" id="SM00209">
    <property type="entry name" value="TSP1"/>
    <property type="match status" value="4"/>
</dbReference>
<name>A0AA36G8U2_9BILA</name>
<evidence type="ECO:0000313" key="2">
    <source>
        <dbReference type="EMBL" id="CAJ0576813.1"/>
    </source>
</evidence>
<evidence type="ECO:0000256" key="1">
    <source>
        <dbReference type="SAM" id="SignalP"/>
    </source>
</evidence>
<dbReference type="PROSITE" id="PS50092">
    <property type="entry name" value="TSP1"/>
    <property type="match status" value="3"/>
</dbReference>
<accession>A0AA36G8U2</accession>
<evidence type="ECO:0000313" key="3">
    <source>
        <dbReference type="Proteomes" id="UP001177023"/>
    </source>
</evidence>
<dbReference type="SUPFAM" id="SSF82895">
    <property type="entry name" value="TSP-1 type 1 repeat"/>
    <property type="match status" value="1"/>
</dbReference>
<reference evidence="2" key="1">
    <citation type="submission" date="2023-06" db="EMBL/GenBank/DDBJ databases">
        <authorList>
            <person name="Delattre M."/>
        </authorList>
    </citation>
    <scope>NUCLEOTIDE SEQUENCE</scope>
    <source>
        <strain evidence="2">AF72</strain>
    </source>
</reference>
<dbReference type="Pfam" id="PF00090">
    <property type="entry name" value="TSP_1"/>
    <property type="match status" value="3"/>
</dbReference>
<dbReference type="AlphaFoldDB" id="A0AA36G8U2"/>
<dbReference type="Proteomes" id="UP001177023">
    <property type="component" value="Unassembled WGS sequence"/>
</dbReference>